<evidence type="ECO:0000313" key="2">
    <source>
        <dbReference type="Proteomes" id="UP000008744"/>
    </source>
</evidence>
<protein>
    <submittedName>
        <fullName evidence="1">GL18108</fullName>
    </submittedName>
</protein>
<dbReference type="Proteomes" id="UP000008744">
    <property type="component" value="Unassembled WGS sequence"/>
</dbReference>
<sequence length="89" mass="9960">MDKAQTLSPHFMLGNQCKHGNWPSNSLALQRPMALGRGPWEKSSAVIIHGMVRGNGKEDHKSEGGHNREVGHPVDHFLYVTKKLLYKMA</sequence>
<reference evidence="1 2" key="1">
    <citation type="journal article" date="2007" name="Nature">
        <title>Evolution of genes and genomes on the Drosophila phylogeny.</title>
        <authorList>
            <consortium name="Drosophila 12 Genomes Consortium"/>
            <person name="Clark A.G."/>
            <person name="Eisen M.B."/>
            <person name="Smith D.R."/>
            <person name="Bergman C.M."/>
            <person name="Oliver B."/>
            <person name="Markow T.A."/>
            <person name="Kaufman T.C."/>
            <person name="Kellis M."/>
            <person name="Gelbart W."/>
            <person name="Iyer V.N."/>
            <person name="Pollard D.A."/>
            <person name="Sackton T.B."/>
            <person name="Larracuente A.M."/>
            <person name="Singh N.D."/>
            <person name="Abad J.P."/>
            <person name="Abt D.N."/>
            <person name="Adryan B."/>
            <person name="Aguade M."/>
            <person name="Akashi H."/>
            <person name="Anderson W.W."/>
            <person name="Aquadro C.F."/>
            <person name="Ardell D.H."/>
            <person name="Arguello R."/>
            <person name="Artieri C.G."/>
            <person name="Barbash D.A."/>
            <person name="Barker D."/>
            <person name="Barsanti P."/>
            <person name="Batterham P."/>
            <person name="Batzoglou S."/>
            <person name="Begun D."/>
            <person name="Bhutkar A."/>
            <person name="Blanco E."/>
            <person name="Bosak S.A."/>
            <person name="Bradley R.K."/>
            <person name="Brand A.D."/>
            <person name="Brent M.R."/>
            <person name="Brooks A.N."/>
            <person name="Brown R.H."/>
            <person name="Butlin R.K."/>
            <person name="Caggese C."/>
            <person name="Calvi B.R."/>
            <person name="Bernardo de Carvalho A."/>
            <person name="Caspi A."/>
            <person name="Castrezana S."/>
            <person name="Celniker S.E."/>
            <person name="Chang J.L."/>
            <person name="Chapple C."/>
            <person name="Chatterji S."/>
            <person name="Chinwalla A."/>
            <person name="Civetta A."/>
            <person name="Clifton S.W."/>
            <person name="Comeron J.M."/>
            <person name="Costello J.C."/>
            <person name="Coyne J.A."/>
            <person name="Daub J."/>
            <person name="David R.G."/>
            <person name="Delcher A.L."/>
            <person name="Delehaunty K."/>
            <person name="Do C.B."/>
            <person name="Ebling H."/>
            <person name="Edwards K."/>
            <person name="Eickbush T."/>
            <person name="Evans J.D."/>
            <person name="Filipski A."/>
            <person name="Findeiss S."/>
            <person name="Freyhult E."/>
            <person name="Fulton L."/>
            <person name="Fulton R."/>
            <person name="Garcia A.C."/>
            <person name="Gardiner A."/>
            <person name="Garfield D.A."/>
            <person name="Garvin B.E."/>
            <person name="Gibson G."/>
            <person name="Gilbert D."/>
            <person name="Gnerre S."/>
            <person name="Godfrey J."/>
            <person name="Good R."/>
            <person name="Gotea V."/>
            <person name="Gravely B."/>
            <person name="Greenberg A.J."/>
            <person name="Griffiths-Jones S."/>
            <person name="Gross S."/>
            <person name="Guigo R."/>
            <person name="Gustafson E.A."/>
            <person name="Haerty W."/>
            <person name="Hahn M.W."/>
            <person name="Halligan D.L."/>
            <person name="Halpern A.L."/>
            <person name="Halter G.M."/>
            <person name="Han M.V."/>
            <person name="Heger A."/>
            <person name="Hillier L."/>
            <person name="Hinrichs A.S."/>
            <person name="Holmes I."/>
            <person name="Hoskins R.A."/>
            <person name="Hubisz M.J."/>
            <person name="Hultmark D."/>
            <person name="Huntley M.A."/>
            <person name="Jaffe D.B."/>
            <person name="Jagadeeshan S."/>
            <person name="Jeck W.R."/>
            <person name="Johnson J."/>
            <person name="Jones C.D."/>
            <person name="Jordan W.C."/>
            <person name="Karpen G.H."/>
            <person name="Kataoka E."/>
            <person name="Keightley P.D."/>
            <person name="Kheradpour P."/>
            <person name="Kirkness E.F."/>
            <person name="Koerich L.B."/>
            <person name="Kristiansen K."/>
            <person name="Kudrna D."/>
            <person name="Kulathinal R.J."/>
            <person name="Kumar S."/>
            <person name="Kwok R."/>
            <person name="Lander E."/>
            <person name="Langley C.H."/>
            <person name="Lapoint R."/>
            <person name="Lazzaro B.P."/>
            <person name="Lee S.J."/>
            <person name="Levesque L."/>
            <person name="Li R."/>
            <person name="Lin C.F."/>
            <person name="Lin M.F."/>
            <person name="Lindblad-Toh K."/>
            <person name="Llopart A."/>
            <person name="Long M."/>
            <person name="Low L."/>
            <person name="Lozovsky E."/>
            <person name="Lu J."/>
            <person name="Luo M."/>
            <person name="Machado C.A."/>
            <person name="Makalowski W."/>
            <person name="Marzo M."/>
            <person name="Matsuda M."/>
            <person name="Matzkin L."/>
            <person name="McAllister B."/>
            <person name="McBride C.S."/>
            <person name="McKernan B."/>
            <person name="McKernan K."/>
            <person name="Mendez-Lago M."/>
            <person name="Minx P."/>
            <person name="Mollenhauer M.U."/>
            <person name="Montooth K."/>
            <person name="Mount S.M."/>
            <person name="Mu X."/>
            <person name="Myers E."/>
            <person name="Negre B."/>
            <person name="Newfeld S."/>
            <person name="Nielsen R."/>
            <person name="Noor M.A."/>
            <person name="O'Grady P."/>
            <person name="Pachter L."/>
            <person name="Papaceit M."/>
            <person name="Parisi M.J."/>
            <person name="Parisi M."/>
            <person name="Parts L."/>
            <person name="Pedersen J.S."/>
            <person name="Pesole G."/>
            <person name="Phillippy A.M."/>
            <person name="Ponting C.P."/>
            <person name="Pop M."/>
            <person name="Porcelli D."/>
            <person name="Powell J.R."/>
            <person name="Prohaska S."/>
            <person name="Pruitt K."/>
            <person name="Puig M."/>
            <person name="Quesneville H."/>
            <person name="Ram K.R."/>
            <person name="Rand D."/>
            <person name="Rasmussen M.D."/>
            <person name="Reed L.K."/>
            <person name="Reenan R."/>
            <person name="Reily A."/>
            <person name="Remington K.A."/>
            <person name="Rieger T.T."/>
            <person name="Ritchie M.G."/>
            <person name="Robin C."/>
            <person name="Rogers Y.H."/>
            <person name="Rohde C."/>
            <person name="Rozas J."/>
            <person name="Rubenfield M.J."/>
            <person name="Ruiz A."/>
            <person name="Russo S."/>
            <person name="Salzberg S.L."/>
            <person name="Sanchez-Gracia A."/>
            <person name="Saranga D.J."/>
            <person name="Sato H."/>
            <person name="Schaeffer S.W."/>
            <person name="Schatz M.C."/>
            <person name="Schlenke T."/>
            <person name="Schwartz R."/>
            <person name="Segarra C."/>
            <person name="Singh R.S."/>
            <person name="Sirot L."/>
            <person name="Sirota M."/>
            <person name="Sisneros N.B."/>
            <person name="Smith C.D."/>
            <person name="Smith T.F."/>
            <person name="Spieth J."/>
            <person name="Stage D.E."/>
            <person name="Stark A."/>
            <person name="Stephan W."/>
            <person name="Strausberg R.L."/>
            <person name="Strempel S."/>
            <person name="Sturgill D."/>
            <person name="Sutton G."/>
            <person name="Sutton G.G."/>
            <person name="Tao W."/>
            <person name="Teichmann S."/>
            <person name="Tobari Y.N."/>
            <person name="Tomimura Y."/>
            <person name="Tsolas J.M."/>
            <person name="Valente V.L."/>
            <person name="Venter E."/>
            <person name="Venter J.C."/>
            <person name="Vicario S."/>
            <person name="Vieira F.G."/>
            <person name="Vilella A.J."/>
            <person name="Villasante A."/>
            <person name="Walenz B."/>
            <person name="Wang J."/>
            <person name="Wasserman M."/>
            <person name="Watts T."/>
            <person name="Wilson D."/>
            <person name="Wilson R.K."/>
            <person name="Wing R.A."/>
            <person name="Wolfner M.F."/>
            <person name="Wong A."/>
            <person name="Wong G.K."/>
            <person name="Wu C.I."/>
            <person name="Wu G."/>
            <person name="Yamamoto D."/>
            <person name="Yang H.P."/>
            <person name="Yang S.P."/>
            <person name="Yorke J.A."/>
            <person name="Yoshida K."/>
            <person name="Zdobnov E."/>
            <person name="Zhang P."/>
            <person name="Zhang Y."/>
            <person name="Zimin A.V."/>
            <person name="Baldwin J."/>
            <person name="Abdouelleil A."/>
            <person name="Abdulkadir J."/>
            <person name="Abebe A."/>
            <person name="Abera B."/>
            <person name="Abreu J."/>
            <person name="Acer S.C."/>
            <person name="Aftuck L."/>
            <person name="Alexander A."/>
            <person name="An P."/>
            <person name="Anderson E."/>
            <person name="Anderson S."/>
            <person name="Arachi H."/>
            <person name="Azer M."/>
            <person name="Bachantsang P."/>
            <person name="Barry A."/>
            <person name="Bayul T."/>
            <person name="Berlin A."/>
            <person name="Bessette D."/>
            <person name="Bloom T."/>
            <person name="Blye J."/>
            <person name="Boguslavskiy L."/>
            <person name="Bonnet C."/>
            <person name="Boukhgalter B."/>
            <person name="Bourzgui I."/>
            <person name="Brown A."/>
            <person name="Cahill P."/>
            <person name="Channer S."/>
            <person name="Cheshatsang Y."/>
            <person name="Chuda L."/>
            <person name="Citroen M."/>
            <person name="Collymore A."/>
            <person name="Cooke P."/>
            <person name="Costello M."/>
            <person name="D'Aco K."/>
            <person name="Daza R."/>
            <person name="De Haan G."/>
            <person name="DeGray S."/>
            <person name="DeMaso C."/>
            <person name="Dhargay N."/>
            <person name="Dooley K."/>
            <person name="Dooley E."/>
            <person name="Doricent M."/>
            <person name="Dorje P."/>
            <person name="Dorjee K."/>
            <person name="Dupes A."/>
            <person name="Elong R."/>
            <person name="Falk J."/>
            <person name="Farina A."/>
            <person name="Faro S."/>
            <person name="Ferguson D."/>
            <person name="Fisher S."/>
            <person name="Foley C.D."/>
            <person name="Franke A."/>
            <person name="Friedrich D."/>
            <person name="Gadbois L."/>
            <person name="Gearin G."/>
            <person name="Gearin C.R."/>
            <person name="Giannoukos G."/>
            <person name="Goode T."/>
            <person name="Graham J."/>
            <person name="Grandbois E."/>
            <person name="Grewal S."/>
            <person name="Gyaltsen K."/>
            <person name="Hafez N."/>
            <person name="Hagos B."/>
            <person name="Hall J."/>
            <person name="Henson C."/>
            <person name="Hollinger A."/>
            <person name="Honan T."/>
            <person name="Huard M.D."/>
            <person name="Hughes L."/>
            <person name="Hurhula B."/>
            <person name="Husby M.E."/>
            <person name="Kamat A."/>
            <person name="Kanga B."/>
            <person name="Kashin S."/>
            <person name="Khazanovich D."/>
            <person name="Kisner P."/>
            <person name="Lance K."/>
            <person name="Lara M."/>
            <person name="Lee W."/>
            <person name="Lennon N."/>
            <person name="Letendre F."/>
            <person name="LeVine R."/>
            <person name="Lipovsky A."/>
            <person name="Liu X."/>
            <person name="Liu J."/>
            <person name="Liu S."/>
            <person name="Lokyitsang T."/>
            <person name="Lokyitsang Y."/>
            <person name="Lubonja R."/>
            <person name="Lui A."/>
            <person name="MacDonald P."/>
            <person name="Magnisalis V."/>
            <person name="Maru K."/>
            <person name="Matthews C."/>
            <person name="McCusker W."/>
            <person name="McDonough S."/>
            <person name="Mehta T."/>
            <person name="Meldrim J."/>
            <person name="Meneus L."/>
            <person name="Mihai O."/>
            <person name="Mihalev A."/>
            <person name="Mihova T."/>
            <person name="Mittelman R."/>
            <person name="Mlenga V."/>
            <person name="Montmayeur A."/>
            <person name="Mulrain L."/>
            <person name="Navidi A."/>
            <person name="Naylor J."/>
            <person name="Negash T."/>
            <person name="Nguyen T."/>
            <person name="Nguyen N."/>
            <person name="Nicol R."/>
            <person name="Norbu C."/>
            <person name="Norbu N."/>
            <person name="Novod N."/>
            <person name="O'Neill B."/>
            <person name="Osman S."/>
            <person name="Markiewicz E."/>
            <person name="Oyono O.L."/>
            <person name="Patti C."/>
            <person name="Phunkhang P."/>
            <person name="Pierre F."/>
            <person name="Priest M."/>
            <person name="Raghuraman S."/>
            <person name="Rege F."/>
            <person name="Reyes R."/>
            <person name="Rise C."/>
            <person name="Rogov P."/>
            <person name="Ross K."/>
            <person name="Ryan E."/>
            <person name="Settipalli S."/>
            <person name="Shea T."/>
            <person name="Sherpa N."/>
            <person name="Shi L."/>
            <person name="Shih D."/>
            <person name="Sparrow T."/>
            <person name="Spaulding J."/>
            <person name="Stalker J."/>
            <person name="Stange-Thomann N."/>
            <person name="Stavropoulos S."/>
            <person name="Stone C."/>
            <person name="Strader C."/>
            <person name="Tesfaye S."/>
            <person name="Thomson T."/>
            <person name="Thoulutsang Y."/>
            <person name="Thoulutsang D."/>
            <person name="Topham K."/>
            <person name="Topping I."/>
            <person name="Tsamla T."/>
            <person name="Vassiliev H."/>
            <person name="Vo A."/>
            <person name="Wangchuk T."/>
            <person name="Wangdi T."/>
            <person name="Weiand M."/>
            <person name="Wilkinson J."/>
            <person name="Wilson A."/>
            <person name="Yadav S."/>
            <person name="Young G."/>
            <person name="Yu Q."/>
            <person name="Zembek L."/>
            <person name="Zhong D."/>
            <person name="Zimmer A."/>
            <person name="Zwirko Z."/>
            <person name="Jaffe D.B."/>
            <person name="Alvarez P."/>
            <person name="Brockman W."/>
            <person name="Butler J."/>
            <person name="Chin C."/>
            <person name="Gnerre S."/>
            <person name="Grabherr M."/>
            <person name="Kleber M."/>
            <person name="Mauceli E."/>
            <person name="MacCallum I."/>
        </authorList>
    </citation>
    <scope>NUCLEOTIDE SEQUENCE [LARGE SCALE GENOMIC DNA]</scope>
    <source>
        <strain evidence="2">MSH-3 / Tucson 14011-0111.49</strain>
    </source>
</reference>
<dbReference type="AlphaFoldDB" id="B4IS45"/>
<evidence type="ECO:0000313" key="1">
    <source>
        <dbReference type="EMBL" id="EDW25188.1"/>
    </source>
</evidence>
<keyword evidence="2" id="KW-1185">Reference proteome</keyword>
<accession>B4IS45</accession>
<dbReference type="HOGENOM" id="CLU_2457135_0_0_1"/>
<name>B4IS45_DROPE</name>
<proteinExistence type="predicted"/>
<dbReference type="EMBL" id="CH698017">
    <property type="protein sequence ID" value="EDW25188.1"/>
    <property type="molecule type" value="Genomic_DNA"/>
</dbReference>
<organism evidence="2">
    <name type="scientific">Drosophila persimilis</name>
    <name type="common">Fruit fly</name>
    <dbReference type="NCBI Taxonomy" id="7234"/>
    <lineage>
        <taxon>Eukaryota</taxon>
        <taxon>Metazoa</taxon>
        <taxon>Ecdysozoa</taxon>
        <taxon>Arthropoda</taxon>
        <taxon>Hexapoda</taxon>
        <taxon>Insecta</taxon>
        <taxon>Pterygota</taxon>
        <taxon>Neoptera</taxon>
        <taxon>Endopterygota</taxon>
        <taxon>Diptera</taxon>
        <taxon>Brachycera</taxon>
        <taxon>Muscomorpha</taxon>
        <taxon>Ephydroidea</taxon>
        <taxon>Drosophilidae</taxon>
        <taxon>Drosophila</taxon>
        <taxon>Sophophora</taxon>
    </lineage>
</organism>
<gene>
    <name evidence="1" type="primary">Dper\GL18108</name>
    <name evidence="1" type="ORF">Dper_GL18108</name>
</gene>